<dbReference type="Proteomes" id="UP001321766">
    <property type="component" value="Chromosome"/>
</dbReference>
<protein>
    <recommendedName>
        <fullName evidence="1">TipAS antibiotic-recognition domain-containing protein</fullName>
    </recommendedName>
</protein>
<evidence type="ECO:0000313" key="2">
    <source>
        <dbReference type="EMBL" id="BDR52545.1"/>
    </source>
</evidence>
<sequence length="114" mass="13113">MEYAERMASRSKAQQQEDLDLLQAVESQLGQAKSEGMDPTGQEALELIERHRHALTWFRVSPSMHVLLGRMYVCDLRFKRRYEAIEPGLAEWMLEAIESNAQAHGIDPAKAKWE</sequence>
<dbReference type="EMBL" id="AP026798">
    <property type="protein sequence ID" value="BDR52545.1"/>
    <property type="molecule type" value="Genomic_DNA"/>
</dbReference>
<evidence type="ECO:0000259" key="1">
    <source>
        <dbReference type="Pfam" id="PF07739"/>
    </source>
</evidence>
<evidence type="ECO:0000313" key="3">
    <source>
        <dbReference type="Proteomes" id="UP001321766"/>
    </source>
</evidence>
<feature type="domain" description="TipAS antibiotic-recognition" evidence="1">
    <location>
        <begin position="2"/>
        <end position="99"/>
    </location>
</feature>
<name>A0ABN6S8M7_9BIFI</name>
<reference evidence="2 3" key="1">
    <citation type="journal article" date="2023" name="Microbiol. Spectr.">
        <title>Symbiosis of Carpenter Bees with Uncharacterized Lactic Acid Bacteria Showing NAD Auxotrophy.</title>
        <authorList>
            <person name="Kawasaki S."/>
            <person name="Ozawa K."/>
            <person name="Mori T."/>
            <person name="Yamamoto A."/>
            <person name="Ito M."/>
            <person name="Ohkuma M."/>
            <person name="Sakamoto M."/>
            <person name="Matsutani M."/>
        </authorList>
    </citation>
    <scope>NUCLEOTIDE SEQUENCE [LARGE SCALE GENOMIC DNA]</scope>
    <source>
        <strain evidence="2 3">Kim37-2</strain>
    </source>
</reference>
<keyword evidence="3" id="KW-1185">Reference proteome</keyword>
<dbReference type="InterPro" id="IPR036244">
    <property type="entry name" value="TipA-like_antibiotic-bd"/>
</dbReference>
<dbReference type="InterPro" id="IPR012925">
    <property type="entry name" value="TipAS_dom"/>
</dbReference>
<organism evidence="2 3">
    <name type="scientific">Bombiscardovia nodaiensis</name>
    <dbReference type="NCBI Taxonomy" id="2932181"/>
    <lineage>
        <taxon>Bacteria</taxon>
        <taxon>Bacillati</taxon>
        <taxon>Actinomycetota</taxon>
        <taxon>Actinomycetes</taxon>
        <taxon>Bifidobacteriales</taxon>
        <taxon>Bifidobacteriaceae</taxon>
        <taxon>Bombiscardovia</taxon>
    </lineage>
</organism>
<accession>A0ABN6S8M7</accession>
<dbReference type="Pfam" id="PF07739">
    <property type="entry name" value="TipAS"/>
    <property type="match status" value="1"/>
</dbReference>
<proteinExistence type="predicted"/>
<gene>
    <name evidence="2" type="ORF">KIM372_04520</name>
</gene>
<dbReference type="Gene3D" id="1.10.490.50">
    <property type="entry name" value="Antibiotic binding domain of TipA-like multidrug resistance regulators"/>
    <property type="match status" value="1"/>
</dbReference>
<dbReference type="SUPFAM" id="SSF89082">
    <property type="entry name" value="Antibiotic binding domain of TipA-like multidrug resistance regulators"/>
    <property type="match status" value="1"/>
</dbReference>